<reference evidence="1 2" key="1">
    <citation type="submission" date="2024-04" db="EMBL/GenBank/DDBJ databases">
        <authorList>
            <person name="Rising A."/>
            <person name="Reimegard J."/>
            <person name="Sonavane S."/>
            <person name="Akerstrom W."/>
            <person name="Nylinder S."/>
            <person name="Hedman E."/>
            <person name="Kallberg Y."/>
        </authorList>
    </citation>
    <scope>NUCLEOTIDE SEQUENCE [LARGE SCALE GENOMIC DNA]</scope>
</reference>
<keyword evidence="2" id="KW-1185">Reference proteome</keyword>
<sequence>ESGFPVVELPPLEREFYRGTYGIALLMNWRHLATKSKISDVLEFSGYLN</sequence>
<dbReference type="AlphaFoldDB" id="A0AAV2A4S4"/>
<protein>
    <submittedName>
        <fullName evidence="1">Uncharacterized protein</fullName>
    </submittedName>
</protein>
<proteinExistence type="predicted"/>
<gene>
    <name evidence="1" type="ORF">LARSCL_LOCUS9501</name>
</gene>
<comment type="caution">
    <text evidence="1">The sequence shown here is derived from an EMBL/GenBank/DDBJ whole genome shotgun (WGS) entry which is preliminary data.</text>
</comment>
<evidence type="ECO:0000313" key="1">
    <source>
        <dbReference type="EMBL" id="CAL1277950.1"/>
    </source>
</evidence>
<name>A0AAV2A4S4_9ARAC</name>
<dbReference type="Proteomes" id="UP001497382">
    <property type="component" value="Unassembled WGS sequence"/>
</dbReference>
<dbReference type="EMBL" id="CAXIEN010000106">
    <property type="protein sequence ID" value="CAL1277950.1"/>
    <property type="molecule type" value="Genomic_DNA"/>
</dbReference>
<organism evidence="1 2">
    <name type="scientific">Larinioides sclopetarius</name>
    <dbReference type="NCBI Taxonomy" id="280406"/>
    <lineage>
        <taxon>Eukaryota</taxon>
        <taxon>Metazoa</taxon>
        <taxon>Ecdysozoa</taxon>
        <taxon>Arthropoda</taxon>
        <taxon>Chelicerata</taxon>
        <taxon>Arachnida</taxon>
        <taxon>Araneae</taxon>
        <taxon>Araneomorphae</taxon>
        <taxon>Entelegynae</taxon>
        <taxon>Araneoidea</taxon>
        <taxon>Araneidae</taxon>
        <taxon>Larinioides</taxon>
    </lineage>
</organism>
<feature type="non-terminal residue" evidence="1">
    <location>
        <position position="1"/>
    </location>
</feature>
<evidence type="ECO:0000313" key="2">
    <source>
        <dbReference type="Proteomes" id="UP001497382"/>
    </source>
</evidence>
<accession>A0AAV2A4S4</accession>